<protein>
    <recommendedName>
        <fullName evidence="3">CCHC-type domain-containing protein</fullName>
    </recommendedName>
</protein>
<accession>A0AAV6JDN4</accession>
<evidence type="ECO:0000259" key="3">
    <source>
        <dbReference type="PROSITE" id="PS50158"/>
    </source>
</evidence>
<feature type="compositionally biased region" description="Basic and acidic residues" evidence="2">
    <location>
        <begin position="468"/>
        <end position="481"/>
    </location>
</feature>
<feature type="region of interest" description="Disordered" evidence="2">
    <location>
        <begin position="116"/>
        <end position="237"/>
    </location>
</feature>
<feature type="compositionally biased region" description="Basic and acidic residues" evidence="2">
    <location>
        <begin position="378"/>
        <end position="388"/>
    </location>
</feature>
<name>A0AAV6JDN4_9ERIC</name>
<dbReference type="GO" id="GO:0008270">
    <property type="term" value="F:zinc ion binding"/>
    <property type="evidence" value="ECO:0007669"/>
    <property type="project" value="UniProtKB-KW"/>
</dbReference>
<keyword evidence="1" id="KW-0862">Zinc</keyword>
<feature type="compositionally biased region" description="Basic and acidic residues" evidence="2">
    <location>
        <begin position="197"/>
        <end position="215"/>
    </location>
</feature>
<feature type="domain" description="CCHC-type" evidence="3">
    <location>
        <begin position="364"/>
        <end position="380"/>
    </location>
</feature>
<dbReference type="Proteomes" id="UP000823749">
    <property type="component" value="Chromosome 8"/>
</dbReference>
<dbReference type="Pfam" id="PF26130">
    <property type="entry name" value="PB1-like"/>
    <property type="match status" value="1"/>
</dbReference>
<feature type="region of interest" description="Disordered" evidence="2">
    <location>
        <begin position="253"/>
        <end position="289"/>
    </location>
</feature>
<feature type="compositionally biased region" description="Acidic residues" evidence="2">
    <location>
        <begin position="275"/>
        <end position="289"/>
    </location>
</feature>
<dbReference type="InterPro" id="IPR001878">
    <property type="entry name" value="Znf_CCHC"/>
</dbReference>
<feature type="compositionally biased region" description="Acidic residues" evidence="2">
    <location>
        <begin position="315"/>
        <end position="325"/>
    </location>
</feature>
<evidence type="ECO:0000256" key="1">
    <source>
        <dbReference type="PROSITE-ProRule" id="PRU00047"/>
    </source>
</evidence>
<feature type="compositionally biased region" description="Polar residues" evidence="2">
    <location>
        <begin position="126"/>
        <end position="148"/>
    </location>
</feature>
<feature type="compositionally biased region" description="Basic and acidic residues" evidence="2">
    <location>
        <begin position="149"/>
        <end position="159"/>
    </location>
</feature>
<comment type="caution">
    <text evidence="4">The sequence shown here is derived from an EMBL/GenBank/DDBJ whole genome shotgun (WGS) entry which is preliminary data.</text>
</comment>
<reference evidence="4" key="1">
    <citation type="submission" date="2020-08" db="EMBL/GenBank/DDBJ databases">
        <title>Plant Genome Project.</title>
        <authorList>
            <person name="Zhang R.-G."/>
        </authorList>
    </citation>
    <scope>NUCLEOTIDE SEQUENCE</scope>
    <source>
        <strain evidence="4">WSP0</strain>
        <tissue evidence="4">Leaf</tissue>
    </source>
</reference>
<keyword evidence="1" id="KW-0863">Zinc-finger</keyword>
<gene>
    <name evidence="4" type="ORF">RHGRI_024163</name>
</gene>
<dbReference type="InterPro" id="IPR058594">
    <property type="entry name" value="PB1-like_dom_pln"/>
</dbReference>
<sequence length="501" mass="53888">MARNSDKPLGGHFTIQIHHGGKFFNRPTIRYEGGCVDSCEKCIPDVMSLIIVGEIVGALGYTGMINYYYVMTGKNIKNGLRMLLTDSDIIEMIKQLPPSRTVDMYIEPINPIELMESQSDEGGPTLTPTDKGSPTQTQKGCPTQTDKGSCTDKGTRTDKGCPTQTDKGTRTDKDCPTETDKGSKSDKGGPSQTGKGSRSDKGGRSQIDKGSKSDKGGPSQTGKGSRSDKGGPSHDVNYEDFLVDDAIFEDGFCDGTTYDGVDVQDLGDRSSESDVSFEVDSDYEQSDDDGLYEANVDEEAEWAGFYNSKGKQPDLNEDLDDDDDVLPPNYGRPSGRPKKSRRKEREELENPDADKLKRQNTSLRCGKCGQWGHNIRSCKNEVNPDIRRRPSGGLVFSRPTGKPRGRPRQGGRQASSSRGGGVVAAPTEGGQALRGRGDAGRGRGGGGRGRGRTDGGRGRGRRRGRGRGRTDGGRGRGDGGRGRGSTSQPPPAQTSQAPAQY</sequence>
<proteinExistence type="predicted"/>
<keyword evidence="1" id="KW-0479">Metal-binding</keyword>
<dbReference type="GO" id="GO:0003676">
    <property type="term" value="F:nucleic acid binding"/>
    <property type="evidence" value="ECO:0007669"/>
    <property type="project" value="InterPro"/>
</dbReference>
<dbReference type="AlphaFoldDB" id="A0AAV6JDN4"/>
<feature type="region of interest" description="Disordered" evidence="2">
    <location>
        <begin position="307"/>
        <end position="501"/>
    </location>
</feature>
<keyword evidence="5" id="KW-1185">Reference proteome</keyword>
<dbReference type="EMBL" id="JACTNZ010000008">
    <property type="protein sequence ID" value="KAG5536644.1"/>
    <property type="molecule type" value="Genomic_DNA"/>
</dbReference>
<feature type="compositionally biased region" description="Basic and acidic residues" evidence="2">
    <location>
        <begin position="167"/>
        <end position="187"/>
    </location>
</feature>
<evidence type="ECO:0000256" key="2">
    <source>
        <dbReference type="SAM" id="MobiDB-lite"/>
    </source>
</evidence>
<evidence type="ECO:0000313" key="5">
    <source>
        <dbReference type="Proteomes" id="UP000823749"/>
    </source>
</evidence>
<dbReference type="PROSITE" id="PS50158">
    <property type="entry name" value="ZF_CCHC"/>
    <property type="match status" value="1"/>
</dbReference>
<feature type="compositionally biased region" description="Basic and acidic residues" evidence="2">
    <location>
        <begin position="343"/>
        <end position="357"/>
    </location>
</feature>
<organism evidence="4 5">
    <name type="scientific">Rhododendron griersonianum</name>
    <dbReference type="NCBI Taxonomy" id="479676"/>
    <lineage>
        <taxon>Eukaryota</taxon>
        <taxon>Viridiplantae</taxon>
        <taxon>Streptophyta</taxon>
        <taxon>Embryophyta</taxon>
        <taxon>Tracheophyta</taxon>
        <taxon>Spermatophyta</taxon>
        <taxon>Magnoliopsida</taxon>
        <taxon>eudicotyledons</taxon>
        <taxon>Gunneridae</taxon>
        <taxon>Pentapetalae</taxon>
        <taxon>asterids</taxon>
        <taxon>Ericales</taxon>
        <taxon>Ericaceae</taxon>
        <taxon>Ericoideae</taxon>
        <taxon>Rhodoreae</taxon>
        <taxon>Rhododendron</taxon>
    </lineage>
</organism>
<evidence type="ECO:0000313" key="4">
    <source>
        <dbReference type="EMBL" id="KAG5536644.1"/>
    </source>
</evidence>
<feature type="compositionally biased region" description="Basic residues" evidence="2">
    <location>
        <begin position="458"/>
        <end position="467"/>
    </location>
</feature>